<evidence type="ECO:0000313" key="2">
    <source>
        <dbReference type="Proteomes" id="UP000010111"/>
    </source>
</evidence>
<accession>G0VPA1</accession>
<dbReference type="EMBL" id="HE576794">
    <property type="protein sequence ID" value="CCC73279.1"/>
    <property type="molecule type" value="Genomic_DNA"/>
</dbReference>
<proteinExistence type="predicted"/>
<dbReference type="InterPro" id="IPR024787">
    <property type="entry name" value="EcsC"/>
</dbReference>
<dbReference type="AlphaFoldDB" id="G0VPA1"/>
<dbReference type="KEGG" id="med:MELS_1057"/>
<reference evidence="1 2" key="1">
    <citation type="journal article" date="2011" name="J. Bacteriol.">
        <title>Genome Sequence of the Ruminal Bacterium Megasphaera elsdenii.</title>
        <authorList>
            <person name="Marx H."/>
            <person name="Graf A.B."/>
            <person name="Tatto N."/>
            <person name="Thallinger G.G."/>
            <person name="Mattanovich D."/>
            <person name="Sauer M."/>
        </authorList>
    </citation>
    <scope>NUCLEOTIDE SEQUENCE [LARGE SCALE GENOMIC DNA]</scope>
    <source>
        <strain evidence="1 2">DSM 20460</strain>
    </source>
</reference>
<dbReference type="HOGENOM" id="CLU_087895_1_0_9"/>
<dbReference type="RefSeq" id="WP_014016013.1">
    <property type="nucleotide sequence ID" value="NC_015873.1"/>
</dbReference>
<gene>
    <name evidence="1" type="ORF">MELS_1057</name>
</gene>
<sequence length="226" mass="23950">MDVTAMGKALSMSYDKALSGIAGMKGAEALAAEYMATGDDLEKQVDMLIRNQVIKCGASGFLTSLGGAITLPVALPANVLSVLYMQLQMIAAIAHMGGYDLQSDRVRTLVIACLCGNQLKEVLKQAGIKVGTTLTAKAIQRLSAVLFNRINRTVTMRLLSRFGTKSAINLGKAIPLVGGLIGGGFDAYSTQIIGDKAKEMFILEARHMENGEVAVEVIDVSHDDAD</sequence>
<dbReference type="Proteomes" id="UP000010111">
    <property type="component" value="Chromosome"/>
</dbReference>
<dbReference type="Pfam" id="PF12787">
    <property type="entry name" value="EcsC"/>
    <property type="match status" value="1"/>
</dbReference>
<keyword evidence="2" id="KW-1185">Reference proteome</keyword>
<protein>
    <recommendedName>
        <fullName evidence="3">EcsC family protein</fullName>
    </recommendedName>
</protein>
<dbReference type="STRING" id="1064535.MELS_1057"/>
<name>G0VPA1_MEGEL</name>
<dbReference type="eggNOG" id="ENOG502ZAV8">
    <property type="taxonomic scope" value="Bacteria"/>
</dbReference>
<evidence type="ECO:0008006" key="3">
    <source>
        <dbReference type="Google" id="ProtNLM"/>
    </source>
</evidence>
<organism evidence="1 2">
    <name type="scientific">Megasphaera elsdenii DSM 20460</name>
    <dbReference type="NCBI Taxonomy" id="1064535"/>
    <lineage>
        <taxon>Bacteria</taxon>
        <taxon>Bacillati</taxon>
        <taxon>Bacillota</taxon>
        <taxon>Negativicutes</taxon>
        <taxon>Veillonellales</taxon>
        <taxon>Veillonellaceae</taxon>
        <taxon>Megasphaera</taxon>
    </lineage>
</organism>
<evidence type="ECO:0000313" key="1">
    <source>
        <dbReference type="EMBL" id="CCC73279.1"/>
    </source>
</evidence>